<dbReference type="EMBL" id="JAJKBJ010000012">
    <property type="protein sequence ID" value="MCL9684558.1"/>
    <property type="molecule type" value="Genomic_DNA"/>
</dbReference>
<organism evidence="1 2">
    <name type="scientific">Legionella maioricensis</name>
    <dbReference type="NCBI Taxonomy" id="2896528"/>
    <lineage>
        <taxon>Bacteria</taxon>
        <taxon>Pseudomonadati</taxon>
        <taxon>Pseudomonadota</taxon>
        <taxon>Gammaproteobacteria</taxon>
        <taxon>Legionellales</taxon>
        <taxon>Legionellaceae</taxon>
        <taxon>Legionella</taxon>
    </lineage>
</organism>
<reference evidence="1" key="1">
    <citation type="submission" date="2021-11" db="EMBL/GenBank/DDBJ databases">
        <title>Legionella maioricencis sp. nov., a new species isolated from hot water samples in Mallorca.</title>
        <authorList>
            <person name="Crespi S."/>
            <person name="Drasar V."/>
            <person name="Salva-Serra F."/>
            <person name="Jaen-Luchoro D."/>
            <person name="Pineiro-Iglesias B."/>
            <person name="Aliaga F."/>
            <person name="Fernandez-Juarez V."/>
            <person name="Coll G."/>
            <person name="Moore E.R.B."/>
            <person name="Bennasar-Figueras A."/>
        </authorList>
    </citation>
    <scope>NUCLEOTIDE SEQUENCE</scope>
    <source>
        <strain evidence="1">HCPI-6</strain>
    </source>
</reference>
<evidence type="ECO:0008006" key="3">
    <source>
        <dbReference type="Google" id="ProtNLM"/>
    </source>
</evidence>
<evidence type="ECO:0000313" key="1">
    <source>
        <dbReference type="EMBL" id="MCL9684558.1"/>
    </source>
</evidence>
<name>A0A9X2D1P9_9GAMM</name>
<comment type="caution">
    <text evidence="1">The sequence shown here is derived from an EMBL/GenBank/DDBJ whole genome shotgun (WGS) entry which is preliminary data.</text>
</comment>
<dbReference type="Proteomes" id="UP001139721">
    <property type="component" value="Unassembled WGS sequence"/>
</dbReference>
<protein>
    <recommendedName>
        <fullName evidence="3">HEPN AbiU2-like domain-containing protein</fullName>
    </recommendedName>
</protein>
<accession>A0A9X2D1P9</accession>
<gene>
    <name evidence="1" type="ORF">LOX96_10675</name>
</gene>
<sequence>MNNTNEYSLELMSKIESEKLDTLTLYVELENGSKIRYKTLDSNGQEHEGFITKDDTYTELNWHLLDNNRIDTFKGNIISSVIFSTAIDRGHIPMSRNQKLRRAGILCVYFVKNYAYYKAGFDKKVFIDQDEFWITIQNNFLDMAILEWSKLFLKPKSHKYHWENIVRDPASFKKTVLNYDHDRIEIYRDKFVAHLDNKMIMNIPELEGGLDLVCSLYNEIYSQLPSDKKYDMPKNLKEYYHIHLKQAIDNYPRAPN</sequence>
<keyword evidence="2" id="KW-1185">Reference proteome</keyword>
<proteinExistence type="predicted"/>
<evidence type="ECO:0000313" key="2">
    <source>
        <dbReference type="Proteomes" id="UP001139721"/>
    </source>
</evidence>
<dbReference type="RefSeq" id="WP_250421461.1">
    <property type="nucleotide sequence ID" value="NZ_JAJKBJ010000012.1"/>
</dbReference>
<dbReference type="AlphaFoldDB" id="A0A9X2D1P9"/>